<dbReference type="EMBL" id="D13922">
    <property type="protein sequence ID" value="BAA03017.1"/>
    <property type="molecule type" value="Genomic_DNA"/>
</dbReference>
<proteinExistence type="predicted"/>
<organism evidence="3">
    <name type="scientific">Feline leukemia virus</name>
    <dbReference type="NCBI Taxonomy" id="11768"/>
    <lineage>
        <taxon>Viruses</taxon>
        <taxon>Riboviria</taxon>
        <taxon>Pararnavirae</taxon>
        <taxon>Artverviricota</taxon>
        <taxon>Revtraviricetes</taxon>
        <taxon>Ortervirales</taxon>
        <taxon>Retroviridae</taxon>
        <taxon>Orthoretrovirinae</taxon>
        <taxon>Gammaretrovirus</taxon>
        <taxon>Gammaretrovirus felleu</taxon>
    </lineage>
</organism>
<keyword evidence="1" id="KW-0812">Transmembrane</keyword>
<dbReference type="InterPro" id="IPR010999">
    <property type="entry name" value="Retrovr_matrix"/>
</dbReference>
<keyword evidence="1" id="KW-1133">Transmembrane helix</keyword>
<reference evidence="3" key="1">
    <citation type="journal article" date="1990" name="J. Gen. Virol.">
        <title>Molecular cloning and characterization of a defective recombinant feline leukaemia virus associated with myeloid leukaemia.</title>
        <authorList>
            <person name="Tzavaras T."/>
            <person name="Stewart M."/>
            <person name="McDougall A."/>
            <person name="Fulton R."/>
            <person name="Testa N."/>
            <person name="Onions D.E."/>
            <person name="Neil J.C."/>
        </authorList>
    </citation>
    <scope>NUCLEOTIDE SEQUENCE</scope>
    <source>
        <strain evidence="3">GM1</strain>
    </source>
</reference>
<organismHost>
    <name type="scientific">Felidae</name>
    <name type="common">cat family</name>
    <dbReference type="NCBI Taxonomy" id="9681"/>
</organismHost>
<evidence type="ECO:0000259" key="2">
    <source>
        <dbReference type="Pfam" id="PF01140"/>
    </source>
</evidence>
<protein>
    <submittedName>
        <fullName evidence="3">Glycosylated gag</fullName>
    </submittedName>
</protein>
<dbReference type="InterPro" id="IPR050462">
    <property type="entry name" value="Retroviral_Gag-Pol_poly"/>
</dbReference>
<sequence>MSGASSGTATGARLFGISSVLGEYRVLIGDEGAGPSRSPSEVSFSVWYRSRAARLVILCLVASFLVRCLTFLIAEAVMGQTVTTPLSLTLNHWSEVQVRARNQGVEVRKKKWITLCEAEWVMMNVGWPREGTFTIDNISQVEERIFAPGPYGHPDQIPYITTWRSLATDPPP</sequence>
<evidence type="ECO:0000313" key="3">
    <source>
        <dbReference type="EMBL" id="BAA03017.1"/>
    </source>
</evidence>
<dbReference type="InterPro" id="IPR000840">
    <property type="entry name" value="G_retro_matrix"/>
</dbReference>
<dbReference type="PANTHER" id="PTHR33166">
    <property type="entry name" value="GAG_P30 DOMAIN-CONTAINING PROTEIN"/>
    <property type="match status" value="1"/>
</dbReference>
<feature type="domain" description="Gamma-retroviral matrix protein" evidence="2">
    <location>
        <begin position="79"/>
        <end position="172"/>
    </location>
</feature>
<feature type="transmembrane region" description="Helical" evidence="1">
    <location>
        <begin position="55"/>
        <end position="74"/>
    </location>
</feature>
<name>Q03457_FLV</name>
<dbReference type="SUPFAM" id="SSF47836">
    <property type="entry name" value="Retroviral matrix proteins"/>
    <property type="match status" value="1"/>
</dbReference>
<gene>
    <name evidence="3" type="primary">gPr80gag</name>
</gene>
<dbReference type="InterPro" id="IPR036946">
    <property type="entry name" value="G_retro_matrix_sf"/>
</dbReference>
<keyword evidence="1" id="KW-0472">Membrane</keyword>
<dbReference type="Gene3D" id="1.10.150.180">
    <property type="entry name" value="Gamma-retroviral matrix domain"/>
    <property type="match status" value="1"/>
</dbReference>
<evidence type="ECO:0000256" key="1">
    <source>
        <dbReference type="SAM" id="Phobius"/>
    </source>
</evidence>
<accession>Q03457</accession>
<dbReference type="Pfam" id="PF01140">
    <property type="entry name" value="Gag_MA"/>
    <property type="match status" value="1"/>
</dbReference>